<evidence type="ECO:0008006" key="4">
    <source>
        <dbReference type="Google" id="ProtNLM"/>
    </source>
</evidence>
<dbReference type="PANTHER" id="PTHR40274">
    <property type="entry name" value="VIRGINIAMYCIN B LYASE"/>
    <property type="match status" value="1"/>
</dbReference>
<dbReference type="Gene3D" id="2.120.10.30">
    <property type="entry name" value="TolB, C-terminal domain"/>
    <property type="match status" value="1"/>
</dbReference>
<evidence type="ECO:0000313" key="2">
    <source>
        <dbReference type="EMBL" id="PZR83480.1"/>
    </source>
</evidence>
<feature type="signal peptide" evidence="1">
    <location>
        <begin position="1"/>
        <end position="16"/>
    </location>
</feature>
<evidence type="ECO:0000256" key="1">
    <source>
        <dbReference type="SAM" id="SignalP"/>
    </source>
</evidence>
<dbReference type="SUPFAM" id="SSF101898">
    <property type="entry name" value="NHL repeat"/>
    <property type="match status" value="1"/>
</dbReference>
<dbReference type="Proteomes" id="UP000248724">
    <property type="component" value="Unassembled WGS sequence"/>
</dbReference>
<proteinExistence type="predicted"/>
<reference evidence="2 3" key="1">
    <citation type="journal article" date="2017" name="Nature">
        <title>Atmospheric trace gases support primary production in Antarctic desert surface soil.</title>
        <authorList>
            <person name="Ji M."/>
            <person name="Greening C."/>
            <person name="Vanwonterghem I."/>
            <person name="Carere C.R."/>
            <person name="Bay S.K."/>
            <person name="Steen J.A."/>
            <person name="Montgomery K."/>
            <person name="Lines T."/>
            <person name="Beardall J."/>
            <person name="van Dorst J."/>
            <person name="Snape I."/>
            <person name="Stott M.B."/>
            <person name="Hugenholtz P."/>
            <person name="Ferrari B.C."/>
        </authorList>
    </citation>
    <scope>NUCLEOTIDE SEQUENCE [LARGE SCALE GENOMIC DNA]</scope>
    <source>
        <strain evidence="2">RRmetagenome_bin12</strain>
    </source>
</reference>
<feature type="chain" id="PRO_5015974695" description="SMP-30/Gluconolactonase/LRE-like region domain-containing protein" evidence="1">
    <location>
        <begin position="17"/>
        <end position="306"/>
    </location>
</feature>
<comment type="caution">
    <text evidence="2">The sequence shown here is derived from an EMBL/GenBank/DDBJ whole genome shotgun (WGS) entry which is preliminary data.</text>
</comment>
<accession>A0A2W5ZDJ1</accession>
<organism evidence="2 3">
    <name type="scientific">Candidatus Aeolococcus gillhamiae</name>
    <dbReference type="NCBI Taxonomy" id="3127015"/>
    <lineage>
        <taxon>Bacteria</taxon>
        <taxon>Bacillati</taxon>
        <taxon>Candidatus Dormiibacterota</taxon>
        <taxon>Candidatus Dormibacteria</taxon>
        <taxon>Candidatus Aeolococcales</taxon>
        <taxon>Candidatus Aeolococcaceae</taxon>
        <taxon>Candidatus Aeolococcus</taxon>
    </lineage>
</organism>
<protein>
    <recommendedName>
        <fullName evidence="4">SMP-30/Gluconolactonase/LRE-like region domain-containing protein</fullName>
    </recommendedName>
</protein>
<dbReference type="PANTHER" id="PTHR40274:SF3">
    <property type="entry name" value="VIRGINIAMYCIN B LYASE"/>
    <property type="match status" value="1"/>
</dbReference>
<evidence type="ECO:0000313" key="3">
    <source>
        <dbReference type="Proteomes" id="UP000248724"/>
    </source>
</evidence>
<dbReference type="AlphaFoldDB" id="A0A2W5ZDJ1"/>
<name>A0A2W5ZDJ1_9BACT</name>
<dbReference type="EMBL" id="QHBU01000034">
    <property type="protein sequence ID" value="PZR83480.1"/>
    <property type="molecule type" value="Genomic_DNA"/>
</dbReference>
<dbReference type="InterPro" id="IPR011042">
    <property type="entry name" value="6-blade_b-propeller_TolB-like"/>
</dbReference>
<dbReference type="InterPro" id="IPR051344">
    <property type="entry name" value="Vgb"/>
</dbReference>
<gene>
    <name evidence="2" type="ORF">DLM65_01695</name>
</gene>
<keyword evidence="1" id="KW-0732">Signal</keyword>
<sequence length="306" mass="30622">MLVLAVALFACGSTGAGSLLPSTPPPSLAVPNSPLTQRATPSVVATTTLASCGAARDVRALTPIHSFSVSPDDLAIDARGRLWVTARQANQLIGLSGTGASVSTQTVSGGPEGVASSGSTLYVAQQDLNAIVAVTAPAHTVVTFPNHSAHAGIDGIAVDTIGERLLVPDSPTGQLFAVSLTAVAGPRLLASGLGRPVAATTDPSGNVFVASEASPGLTELSPSGARRSVGHFADLDEVVYHAGLLYVTELDHRDVLAVDPSTGAAVPVAVNLPAPQGLAVTSAGTLDIVDATTNRLYSTPACGRSS</sequence>